<organism evidence="1 2">
    <name type="scientific">Aeromonas molluscorum 848</name>
    <dbReference type="NCBI Taxonomy" id="1268236"/>
    <lineage>
        <taxon>Bacteria</taxon>
        <taxon>Pseudomonadati</taxon>
        <taxon>Pseudomonadota</taxon>
        <taxon>Gammaproteobacteria</taxon>
        <taxon>Aeromonadales</taxon>
        <taxon>Aeromonadaceae</taxon>
        <taxon>Aeromonas</taxon>
    </lineage>
</organism>
<evidence type="ECO:0000313" key="2">
    <source>
        <dbReference type="Proteomes" id="UP000013526"/>
    </source>
</evidence>
<dbReference type="Proteomes" id="UP000013526">
    <property type="component" value="Unassembled WGS sequence"/>
</dbReference>
<name>R1H0F1_9GAMM</name>
<comment type="caution">
    <text evidence="1">The sequence shown here is derived from an EMBL/GenBank/DDBJ whole genome shotgun (WGS) entry which is preliminary data.</text>
</comment>
<sequence length="150" mass="16247">MQLAITSENKQTKNDVVINDSIANLIRAGLPREKAEEMVKIQNETIKLSQALNVSTEKTSFLIAGGFYLCQLQMNGMDDQIVANLAEKWLLYASNLEAKTTVTQRSDGNNMGVGGPVVTTKSVTELKAPQVIPLTIPEGRVEGEQQAGGK</sequence>
<proteinExistence type="predicted"/>
<reference evidence="1 2" key="1">
    <citation type="journal article" date="2013" name="Genome Announc.">
        <title>Draft Genome Sequence of Aeromonas molluscorum Strain 848TT, Isolated from Bivalve Molluscs.</title>
        <authorList>
            <person name="Spataro N."/>
            <person name="Farfan M."/>
            <person name="Albarral V."/>
            <person name="Sanglas A."/>
            <person name="Loren J.G."/>
            <person name="Fuste M.C."/>
            <person name="Bosch E."/>
        </authorList>
    </citation>
    <scope>NUCLEOTIDE SEQUENCE [LARGE SCALE GENOMIC DNA]</scope>
    <source>
        <strain evidence="1 2">848</strain>
    </source>
</reference>
<evidence type="ECO:0000313" key="1">
    <source>
        <dbReference type="EMBL" id="EOD54086.1"/>
    </source>
</evidence>
<dbReference type="EMBL" id="AQGQ01000135">
    <property type="protein sequence ID" value="EOD54086.1"/>
    <property type="molecule type" value="Genomic_DNA"/>
</dbReference>
<protein>
    <submittedName>
        <fullName evidence="1">Uncharacterized protein</fullName>
    </submittedName>
</protein>
<accession>R1H0F1</accession>
<dbReference type="AlphaFoldDB" id="R1H0F1"/>
<keyword evidence="2" id="KW-1185">Reference proteome</keyword>
<gene>
    <name evidence="1" type="ORF">G113_16130</name>
</gene>